<dbReference type="AlphaFoldDB" id="A0A1I1GI61"/>
<dbReference type="Proteomes" id="UP000199376">
    <property type="component" value="Unassembled WGS sequence"/>
</dbReference>
<dbReference type="Pfam" id="PF17966">
    <property type="entry name" value="Muc_B2"/>
    <property type="match status" value="3"/>
</dbReference>
<protein>
    <recommendedName>
        <fullName evidence="2">Mub B2-like domain-containing protein</fullName>
    </recommendedName>
</protein>
<name>A0A1I1GI61_9LACO</name>
<feature type="compositionally biased region" description="Low complexity" evidence="1">
    <location>
        <begin position="451"/>
        <end position="485"/>
    </location>
</feature>
<evidence type="ECO:0000256" key="1">
    <source>
        <dbReference type="SAM" id="MobiDB-lite"/>
    </source>
</evidence>
<keyword evidence="4" id="KW-1185">Reference proteome</keyword>
<reference evidence="3 4" key="1">
    <citation type="submission" date="2016-10" db="EMBL/GenBank/DDBJ databases">
        <authorList>
            <person name="de Groot N.N."/>
        </authorList>
    </citation>
    <scope>NUCLEOTIDE SEQUENCE [LARGE SCALE GENOMIC DNA]</scope>
    <source>
        <strain evidence="3 4">DSM 19113</strain>
    </source>
</reference>
<organism evidence="3 4">
    <name type="scientific">Fructobacillus durionis</name>
    <dbReference type="NCBI Taxonomy" id="283737"/>
    <lineage>
        <taxon>Bacteria</taxon>
        <taxon>Bacillati</taxon>
        <taxon>Bacillota</taxon>
        <taxon>Bacilli</taxon>
        <taxon>Lactobacillales</taxon>
        <taxon>Lactobacillaceae</taxon>
        <taxon>Fructobacillus</taxon>
    </lineage>
</organism>
<evidence type="ECO:0000313" key="3">
    <source>
        <dbReference type="EMBL" id="SFC11106.1"/>
    </source>
</evidence>
<feature type="domain" description="Mub B2-like" evidence="2">
    <location>
        <begin position="223"/>
        <end position="324"/>
    </location>
</feature>
<dbReference type="STRING" id="283737.SAMN05660453_1096"/>
<feature type="region of interest" description="Disordered" evidence="1">
    <location>
        <begin position="50"/>
        <end position="76"/>
    </location>
</feature>
<feature type="domain" description="Mub B2-like" evidence="2">
    <location>
        <begin position="340"/>
        <end position="438"/>
    </location>
</feature>
<dbReference type="Gene3D" id="2.60.40.4300">
    <property type="match status" value="3"/>
</dbReference>
<proteinExistence type="predicted"/>
<accession>A0A1I1GI61</accession>
<sequence>MSVAAFTFAGGVEMIQPPKVQGTDAEVTKTVANAPSANSYNSMIQAMHTKQSQLTNTSTNASANTTATTNTTAKANGQVGDNYGLIHPGNIPAGVPLSDFIKTYSRVIHYKDAENPNGPDIATSVTQPVTLVRWATYDYTTKKVVGWGQYSHCDASYNPDGYYADFPAQASPDLTSEGFTNPDQPTVAEQPIQDTRWINPLQPDEQVTVYYQHARRAVVPADHAETDKDVTRTINLVDGDDDNHSLGQTKQIVHLHRTAEYFDLVKNQVVYGDWTATSANKDWAAYTAPDKSGEGYVNPTDSVSEQAVTGTTSDDAKTLVYHHQKNEVNGQTPNLPKKYQDELSKKVTRTIHYENGEGQKIAPDVVQTVDFERTAVEDMVTHQLISMGNWGTTTGDTWASQASPAIAGYENPDKASVAAQQVKLDDSDQTVTVHYQKNAVQPKHHNGTNGGNATNGTNSNSNNANNGSKAANTAAGATANQSTSAKKPSRLLAALPSTGQKVVRSVWPAVTGAVAGLSYLFTKKRHDDK</sequence>
<evidence type="ECO:0000259" key="2">
    <source>
        <dbReference type="Pfam" id="PF17966"/>
    </source>
</evidence>
<evidence type="ECO:0000313" key="4">
    <source>
        <dbReference type="Proteomes" id="UP000199376"/>
    </source>
</evidence>
<feature type="region of interest" description="Disordered" evidence="1">
    <location>
        <begin position="438"/>
        <end position="488"/>
    </location>
</feature>
<dbReference type="InterPro" id="IPR041495">
    <property type="entry name" value="Mub_B2"/>
</dbReference>
<feature type="compositionally biased region" description="Low complexity" evidence="1">
    <location>
        <begin position="55"/>
        <end position="76"/>
    </location>
</feature>
<feature type="domain" description="Mub B2-like" evidence="2">
    <location>
        <begin position="101"/>
        <end position="213"/>
    </location>
</feature>
<gene>
    <name evidence="3" type="ORF">SAMN05660453_1096</name>
</gene>
<dbReference type="EMBL" id="FOLI01000005">
    <property type="protein sequence ID" value="SFC11106.1"/>
    <property type="molecule type" value="Genomic_DNA"/>
</dbReference>